<protein>
    <submittedName>
        <fullName evidence="1">Pentatricopeptide repeat-containing protein</fullName>
    </submittedName>
</protein>
<proteinExistence type="predicted"/>
<dbReference type="EMBL" id="CM051402">
    <property type="protein sequence ID" value="KAJ4710078.1"/>
    <property type="molecule type" value="Genomic_DNA"/>
</dbReference>
<reference evidence="1 2" key="1">
    <citation type="journal article" date="2023" name="Science">
        <title>Complex scaffold remodeling in plant triterpene biosynthesis.</title>
        <authorList>
            <person name="De La Pena R."/>
            <person name="Hodgson H."/>
            <person name="Liu J.C."/>
            <person name="Stephenson M.J."/>
            <person name="Martin A.C."/>
            <person name="Owen C."/>
            <person name="Harkess A."/>
            <person name="Leebens-Mack J."/>
            <person name="Jimenez L.E."/>
            <person name="Osbourn A."/>
            <person name="Sattely E.S."/>
        </authorList>
    </citation>
    <scope>NUCLEOTIDE SEQUENCE [LARGE SCALE GENOMIC DNA]</scope>
    <source>
        <strain evidence="2">cv. JPN11</strain>
        <tissue evidence="1">Leaf</tissue>
    </source>
</reference>
<accession>A0ACC1XGS0</accession>
<sequence length="172" mass="19502">MNFFVDLRYFFPPIINLVILLLTSPHGVVSLLSSSSTYLNDYPLLKLASLAFVIFLSLLFILTSVRLHLTARPITLRSGYFSCPLAFSLLASIFLQPNLFWVAYFILIITSPWRGFFWDLQKRFWKSFVLALKAIPTLVITCTQRQNNPEPEAAQSTSGLVAVDFAVYIEGN</sequence>
<gene>
    <name evidence="1" type="ORF">OWV82_016308</name>
</gene>
<evidence type="ECO:0000313" key="2">
    <source>
        <dbReference type="Proteomes" id="UP001164539"/>
    </source>
</evidence>
<name>A0ACC1XGS0_MELAZ</name>
<keyword evidence="2" id="KW-1185">Reference proteome</keyword>
<dbReference type="Proteomes" id="UP001164539">
    <property type="component" value="Chromosome 9"/>
</dbReference>
<evidence type="ECO:0000313" key="1">
    <source>
        <dbReference type="EMBL" id="KAJ4710078.1"/>
    </source>
</evidence>
<comment type="caution">
    <text evidence="1">The sequence shown here is derived from an EMBL/GenBank/DDBJ whole genome shotgun (WGS) entry which is preliminary data.</text>
</comment>
<organism evidence="1 2">
    <name type="scientific">Melia azedarach</name>
    <name type="common">Chinaberry tree</name>
    <dbReference type="NCBI Taxonomy" id="155640"/>
    <lineage>
        <taxon>Eukaryota</taxon>
        <taxon>Viridiplantae</taxon>
        <taxon>Streptophyta</taxon>
        <taxon>Embryophyta</taxon>
        <taxon>Tracheophyta</taxon>
        <taxon>Spermatophyta</taxon>
        <taxon>Magnoliopsida</taxon>
        <taxon>eudicotyledons</taxon>
        <taxon>Gunneridae</taxon>
        <taxon>Pentapetalae</taxon>
        <taxon>rosids</taxon>
        <taxon>malvids</taxon>
        <taxon>Sapindales</taxon>
        <taxon>Meliaceae</taxon>
        <taxon>Melia</taxon>
    </lineage>
</organism>